<evidence type="ECO:0000313" key="2">
    <source>
        <dbReference type="Proteomes" id="UP000008021"/>
    </source>
</evidence>
<dbReference type="HOGENOM" id="CLU_2626095_0_0_1"/>
<reference evidence="1" key="2">
    <citation type="submission" date="2018-05" db="EMBL/GenBank/DDBJ databases">
        <title>OmerRS3 (Oryza meridionalis Reference Sequence Version 3).</title>
        <authorList>
            <person name="Zhang J."/>
            <person name="Kudrna D."/>
            <person name="Lee S."/>
            <person name="Talag J."/>
            <person name="Welchert J."/>
            <person name="Wing R.A."/>
        </authorList>
    </citation>
    <scope>NUCLEOTIDE SEQUENCE [LARGE SCALE GENOMIC DNA]</scope>
    <source>
        <strain evidence="1">cv. OR44</strain>
    </source>
</reference>
<name>A0A0E0CK59_9ORYZ</name>
<protein>
    <submittedName>
        <fullName evidence="1">Uncharacterized protein</fullName>
    </submittedName>
</protein>
<organism evidence="1">
    <name type="scientific">Oryza meridionalis</name>
    <dbReference type="NCBI Taxonomy" id="40149"/>
    <lineage>
        <taxon>Eukaryota</taxon>
        <taxon>Viridiplantae</taxon>
        <taxon>Streptophyta</taxon>
        <taxon>Embryophyta</taxon>
        <taxon>Tracheophyta</taxon>
        <taxon>Spermatophyta</taxon>
        <taxon>Magnoliopsida</taxon>
        <taxon>Liliopsida</taxon>
        <taxon>Poales</taxon>
        <taxon>Poaceae</taxon>
        <taxon>BOP clade</taxon>
        <taxon>Oryzoideae</taxon>
        <taxon>Oryzeae</taxon>
        <taxon>Oryzinae</taxon>
        <taxon>Oryza</taxon>
    </lineage>
</organism>
<evidence type="ECO:0000313" key="1">
    <source>
        <dbReference type="EnsemblPlants" id="OMERI02G15630.1"/>
    </source>
</evidence>
<sequence>MVDCHNAKQFRMSLLEDQELAIHMAGISFQMKLSIIRQDKTNINLPLLELRNGGCKCCLNCSHSAMLSPRLFQAERSL</sequence>
<dbReference type="Proteomes" id="UP000008021">
    <property type="component" value="Chromosome 2"/>
</dbReference>
<dbReference type="AlphaFoldDB" id="A0A0E0CK59"/>
<reference evidence="1" key="1">
    <citation type="submission" date="2015-04" db="UniProtKB">
        <authorList>
            <consortium name="EnsemblPlants"/>
        </authorList>
    </citation>
    <scope>IDENTIFICATION</scope>
</reference>
<proteinExistence type="predicted"/>
<dbReference type="EnsemblPlants" id="OMERI02G15630.1">
    <property type="protein sequence ID" value="OMERI02G15630.1"/>
    <property type="gene ID" value="OMERI02G15630"/>
</dbReference>
<accession>A0A0E0CK59</accession>
<keyword evidence="2" id="KW-1185">Reference proteome</keyword>
<dbReference type="Gramene" id="OMERI02G15630.1">
    <property type="protein sequence ID" value="OMERI02G15630.1"/>
    <property type="gene ID" value="OMERI02G15630"/>
</dbReference>